<comment type="caution">
    <text evidence="2">The sequence shown here is derived from an EMBL/GenBank/DDBJ whole genome shotgun (WGS) entry which is preliminary data.</text>
</comment>
<sequence>MITSGPTKGYIDAVRYISNTSTGKLGAMIATELLKSGACVTFLYGTGSSIPDITLLDKDCSRRLILIEIETIDDLVITIQKKLKDNSFDTIVHAMAVLDYIPETPRSDKIRSSEDKITVTFIKTPKVIKLIRKMWPHAFFIGFKLEAGLSRDALIERAYASLIENGTDLVVANNQDEIAGNKHQAYLVNSQKKIESCCKTKQDIAKALVTVLSKHPKLEKTK</sequence>
<dbReference type="EMBL" id="AYTS01000061">
    <property type="protein sequence ID" value="OOP56751.1"/>
    <property type="molecule type" value="Genomic_DNA"/>
</dbReference>
<dbReference type="GO" id="GO:0003824">
    <property type="term" value="F:catalytic activity"/>
    <property type="evidence" value="ECO:0007669"/>
    <property type="project" value="UniProtKB-ARBA"/>
</dbReference>
<dbReference type="SUPFAM" id="SSF102645">
    <property type="entry name" value="CoaB-like"/>
    <property type="match status" value="1"/>
</dbReference>
<accession>A0A1V4AUL2</accession>
<gene>
    <name evidence="2" type="ORF">AYP45_06960</name>
</gene>
<dbReference type="STRING" id="1004156.AYP45_06960"/>
<feature type="domain" description="DNA/pantothenate metabolism flavoprotein C-terminal" evidence="1">
    <location>
        <begin position="1"/>
        <end position="213"/>
    </location>
</feature>
<dbReference type="InterPro" id="IPR007085">
    <property type="entry name" value="DNA/pantothenate-metab_flavo_C"/>
</dbReference>
<evidence type="ECO:0000259" key="1">
    <source>
        <dbReference type="Pfam" id="PF04127"/>
    </source>
</evidence>
<proteinExistence type="predicted"/>
<organism evidence="2 3">
    <name type="scientific">Candidatus Brocadia carolinensis</name>
    <dbReference type="NCBI Taxonomy" id="1004156"/>
    <lineage>
        <taxon>Bacteria</taxon>
        <taxon>Pseudomonadati</taxon>
        <taxon>Planctomycetota</taxon>
        <taxon>Candidatus Brocadiia</taxon>
        <taxon>Candidatus Brocadiales</taxon>
        <taxon>Candidatus Brocadiaceae</taxon>
        <taxon>Candidatus Brocadia</taxon>
    </lineage>
</organism>
<dbReference type="Proteomes" id="UP000189681">
    <property type="component" value="Unassembled WGS sequence"/>
</dbReference>
<name>A0A1V4AUL2_9BACT</name>
<dbReference type="Pfam" id="PF04127">
    <property type="entry name" value="DFP"/>
    <property type="match status" value="1"/>
</dbReference>
<evidence type="ECO:0000313" key="2">
    <source>
        <dbReference type="EMBL" id="OOP56751.1"/>
    </source>
</evidence>
<dbReference type="InterPro" id="IPR035929">
    <property type="entry name" value="CoaB-like_sf"/>
</dbReference>
<dbReference type="Gene3D" id="3.40.50.10300">
    <property type="entry name" value="CoaB-like"/>
    <property type="match status" value="1"/>
</dbReference>
<dbReference type="GO" id="GO:0015937">
    <property type="term" value="P:coenzyme A biosynthetic process"/>
    <property type="evidence" value="ECO:0007669"/>
    <property type="project" value="UniProtKB-ARBA"/>
</dbReference>
<reference evidence="2 3" key="1">
    <citation type="journal article" date="2017" name="Water Res.">
        <title>Discovery and metagenomic analysis of an anammox bacterial enrichment related to Candidatus "Brocadia caroliniensis" in a full-scale glycerol-fed nitritation-denitritation separate centrate treatment process.</title>
        <authorList>
            <person name="Park H."/>
            <person name="Brotto A.C."/>
            <person name="van Loosdrecht M.C."/>
            <person name="Chandran K."/>
        </authorList>
    </citation>
    <scope>NUCLEOTIDE SEQUENCE [LARGE SCALE GENOMIC DNA]</scope>
    <source>
        <strain evidence="2">26THWARD</strain>
    </source>
</reference>
<evidence type="ECO:0000313" key="3">
    <source>
        <dbReference type="Proteomes" id="UP000189681"/>
    </source>
</evidence>
<dbReference type="AlphaFoldDB" id="A0A1V4AUL2"/>
<protein>
    <recommendedName>
        <fullName evidence="1">DNA/pantothenate metabolism flavoprotein C-terminal domain-containing protein</fullName>
    </recommendedName>
</protein>